<accession>A0A0F9F4P7</accession>
<gene>
    <name evidence="1" type="ORF">LCGC14_1995340</name>
</gene>
<organism evidence="1">
    <name type="scientific">marine sediment metagenome</name>
    <dbReference type="NCBI Taxonomy" id="412755"/>
    <lineage>
        <taxon>unclassified sequences</taxon>
        <taxon>metagenomes</taxon>
        <taxon>ecological metagenomes</taxon>
    </lineage>
</organism>
<protein>
    <submittedName>
        <fullName evidence="1">Uncharacterized protein</fullName>
    </submittedName>
</protein>
<reference evidence="1" key="1">
    <citation type="journal article" date="2015" name="Nature">
        <title>Complex archaea that bridge the gap between prokaryotes and eukaryotes.</title>
        <authorList>
            <person name="Spang A."/>
            <person name="Saw J.H."/>
            <person name="Jorgensen S.L."/>
            <person name="Zaremba-Niedzwiedzka K."/>
            <person name="Martijn J."/>
            <person name="Lind A.E."/>
            <person name="van Eijk R."/>
            <person name="Schleper C."/>
            <person name="Guy L."/>
            <person name="Ettema T.J."/>
        </authorList>
    </citation>
    <scope>NUCLEOTIDE SEQUENCE</scope>
</reference>
<dbReference type="EMBL" id="LAZR01022579">
    <property type="protein sequence ID" value="KKL81384.1"/>
    <property type="molecule type" value="Genomic_DNA"/>
</dbReference>
<evidence type="ECO:0000313" key="1">
    <source>
        <dbReference type="EMBL" id="KKL81384.1"/>
    </source>
</evidence>
<sequence>MEQIRSRKHIEWRICYRIARQELGDRPIKGIHKGLHFAQFYCPRLLQVARRIAAVEVAES</sequence>
<dbReference type="AlphaFoldDB" id="A0A0F9F4P7"/>
<proteinExistence type="predicted"/>
<comment type="caution">
    <text evidence="1">The sequence shown here is derived from an EMBL/GenBank/DDBJ whole genome shotgun (WGS) entry which is preliminary data.</text>
</comment>
<name>A0A0F9F4P7_9ZZZZ</name>